<proteinExistence type="predicted"/>
<dbReference type="Proteomes" id="UP000254400">
    <property type="component" value="Unassembled WGS sequence"/>
</dbReference>
<dbReference type="PROSITE" id="PS51192">
    <property type="entry name" value="HELICASE_ATP_BIND_1"/>
    <property type="match status" value="1"/>
</dbReference>
<dbReference type="RefSeq" id="WP_019686091.1">
    <property type="nucleotide sequence ID" value="NZ_CP036496.1"/>
</dbReference>
<keyword evidence="2" id="KW-0862">Zinc</keyword>
<dbReference type="Pfam" id="PF00271">
    <property type="entry name" value="Helicase_C"/>
    <property type="match status" value="1"/>
</dbReference>
<dbReference type="GO" id="GO:0008270">
    <property type="term" value="F:zinc ion binding"/>
    <property type="evidence" value="ECO:0007669"/>
    <property type="project" value="UniProtKB-KW"/>
</dbReference>
<keyword evidence="2" id="KW-0479">Metal-binding</keyword>
<dbReference type="InterPro" id="IPR038718">
    <property type="entry name" value="SNF2-like_sf"/>
</dbReference>
<keyword evidence="2" id="KW-0863">Zinc-finger</keyword>
<dbReference type="InterPro" id="IPR049730">
    <property type="entry name" value="SNF2/RAD54-like_C"/>
</dbReference>
<sequence>MSFELTRRAIRQLCSQSAYDDGDAYYRAKKVAFTQIDHNEGVYEATVKGNGFYAVAAMIRPNGSIRAECTCSSFQTTGRYCKHIAAVLLNAYDMRRGKSLSVRSYVSRLHPGTAAPDPAGSMGSDGMYTSTDAPNEHTARISRSSGITQGDLQLTDSMLKLFGRKRPLRSTPTLLDTRAILDFQFVIRPFAYGYQKYMFGLEMKAGPKRLYIVQKIRPFLDSIDRGNSYMFTKSFSYEPELYRFRAEHDAILQQLSQVCHQERMIRETSGTYSASGSHMSGERMLLIPPAAWDRLFPLLTAAQGVYFEIHDNMSEGIPQSDLMLPLQFEFDEAESTSEGYQLSIQGLDDLTIMEDYGVVIADGKLVKQKDDSLRRLSELKRMVEVHHRRAVQIAPEQMEAFMDKVVPGLMKLGRVHMTRSVSERVAQHPLKAKLYLDRIRDKLLAGLEFQYGDIIINPLETDARTPGNDRILIRDGEQEQRILELMEHSSFARTDSGYFMEDEDAEYDFLYHTVPQLEKLLDVYATGAVKSKINNTLPVPRIRAEWDERTDWLEFKFDIEGIPESEIRKLLQSLEEKQRYHRLPNGALLPLETEEYKELIRFMNETGIRKSDLDAAQIRIPVTQGLYLIDPHDHVKSLTLGKTFRQLLENIRNPDHLDFPVPVTLAPILRDYQVYGFQWLKTLAHYRFGGILADDMGLGKTLQSIAFLVSVLPEIRSQQLPAMIVSPASLVYNWRNELEKFAPHIRVTIADGSPEERSRIIRDATSYDVIITSYPLLRRDADVYSKPSFHTLILDEAQAFKNHATQTAQAVKDVQARYRFALTGTPIENTLEELWSIFDVVFPELFPGGKRAFHNLPRNVIAKRVRPFLLRRLKSDVLKELPEKIESVQVSRLLPEQKKLYTAYLAKLQHETLKHLNEEGFQKNRIKILAGLTRLRQLCCHPGLFIEGYTGSSAKFEQLLEIITECLSSGKRMLIFSQFTTMLQMVGRELSREGVPYFYLDGQTPAPERVELCSRFNEGERELFLISLKAGGTGLNLTGADTVILYDLWWNPAVEEQATNRAHRMGQKKVVQVIRLVAQGTVEDKMYELQQKKKNLIDQVIQPGQESLSALTELEIRELLMI</sequence>
<dbReference type="GO" id="GO:0016787">
    <property type="term" value="F:hydrolase activity"/>
    <property type="evidence" value="ECO:0007669"/>
    <property type="project" value="UniProtKB-KW"/>
</dbReference>
<dbReference type="InterPro" id="IPR013663">
    <property type="entry name" value="Helicase_SWF/SNF/SWI_bac"/>
</dbReference>
<dbReference type="SMART" id="SM00487">
    <property type="entry name" value="DEXDc"/>
    <property type="match status" value="1"/>
</dbReference>
<gene>
    <name evidence="7" type="ORF">NCTC10343_00699</name>
</gene>
<evidence type="ECO:0000259" key="4">
    <source>
        <dbReference type="PROSITE" id="PS50966"/>
    </source>
</evidence>
<dbReference type="GeneID" id="93349520"/>
<dbReference type="InterPro" id="IPR027417">
    <property type="entry name" value="P-loop_NTPase"/>
</dbReference>
<dbReference type="GO" id="GO:0005524">
    <property type="term" value="F:ATP binding"/>
    <property type="evidence" value="ECO:0007669"/>
    <property type="project" value="InterPro"/>
</dbReference>
<evidence type="ECO:0000256" key="1">
    <source>
        <dbReference type="ARBA" id="ARBA00022801"/>
    </source>
</evidence>
<feature type="domain" description="Helicase C-terminal" evidence="6">
    <location>
        <begin position="958"/>
        <end position="1115"/>
    </location>
</feature>
<reference evidence="7 8" key="1">
    <citation type="submission" date="2018-06" db="EMBL/GenBank/DDBJ databases">
        <authorList>
            <consortium name="Pathogen Informatics"/>
            <person name="Doyle S."/>
        </authorList>
    </citation>
    <scope>NUCLEOTIDE SEQUENCE [LARGE SCALE GENOMIC DNA]</scope>
    <source>
        <strain evidence="7 8">NCTC10343</strain>
    </source>
</reference>
<dbReference type="CDD" id="cd18793">
    <property type="entry name" value="SF2_C_SNF"/>
    <property type="match status" value="1"/>
</dbReference>
<keyword evidence="1" id="KW-0378">Hydrolase</keyword>
<protein>
    <submittedName>
        <fullName evidence="7">Superfamily II DNA/RNA helicase</fullName>
    </submittedName>
</protein>
<evidence type="ECO:0000259" key="5">
    <source>
        <dbReference type="PROSITE" id="PS51192"/>
    </source>
</evidence>
<dbReference type="PROSITE" id="PS50966">
    <property type="entry name" value="ZF_SWIM"/>
    <property type="match status" value="1"/>
</dbReference>
<keyword evidence="7" id="KW-0067">ATP-binding</keyword>
<organism evidence="7 8">
    <name type="scientific">Paenibacillus polymyxa</name>
    <name type="common">Bacillus polymyxa</name>
    <dbReference type="NCBI Taxonomy" id="1406"/>
    <lineage>
        <taxon>Bacteria</taxon>
        <taxon>Bacillati</taxon>
        <taxon>Bacillota</taxon>
        <taxon>Bacilli</taxon>
        <taxon>Bacillales</taxon>
        <taxon>Paenibacillaceae</taxon>
        <taxon>Paenibacillus</taxon>
    </lineage>
</organism>
<evidence type="ECO:0000256" key="2">
    <source>
        <dbReference type="PROSITE-ProRule" id="PRU00325"/>
    </source>
</evidence>
<dbReference type="Gene3D" id="3.40.50.300">
    <property type="entry name" value="P-loop containing nucleotide triphosphate hydrolases"/>
    <property type="match status" value="1"/>
</dbReference>
<feature type="domain" description="SWIM-type" evidence="4">
    <location>
        <begin position="53"/>
        <end position="92"/>
    </location>
</feature>
<evidence type="ECO:0000256" key="3">
    <source>
        <dbReference type="SAM" id="MobiDB-lite"/>
    </source>
</evidence>
<dbReference type="Pfam" id="PF08455">
    <property type="entry name" value="SNF2_assoc"/>
    <property type="match status" value="1"/>
</dbReference>
<name>A0A378XPC8_PAEPO</name>
<evidence type="ECO:0000313" key="7">
    <source>
        <dbReference type="EMBL" id="SUA63553.1"/>
    </source>
</evidence>
<dbReference type="InterPro" id="IPR001650">
    <property type="entry name" value="Helicase_C-like"/>
</dbReference>
<dbReference type="FunFam" id="3.40.50.300:FF:000533">
    <property type="entry name" value="Helicase, Snf2 family"/>
    <property type="match status" value="1"/>
</dbReference>
<evidence type="ECO:0000313" key="8">
    <source>
        <dbReference type="Proteomes" id="UP000254400"/>
    </source>
</evidence>
<dbReference type="EMBL" id="UGSC01000001">
    <property type="protein sequence ID" value="SUA63553.1"/>
    <property type="molecule type" value="Genomic_DNA"/>
</dbReference>
<dbReference type="SUPFAM" id="SSF52540">
    <property type="entry name" value="P-loop containing nucleoside triphosphate hydrolases"/>
    <property type="match status" value="2"/>
</dbReference>
<dbReference type="Gene3D" id="3.40.50.10810">
    <property type="entry name" value="Tandem AAA-ATPase domain"/>
    <property type="match status" value="1"/>
</dbReference>
<dbReference type="SMART" id="SM00490">
    <property type="entry name" value="HELICc"/>
    <property type="match status" value="1"/>
</dbReference>
<keyword evidence="7" id="KW-0347">Helicase</keyword>
<dbReference type="InterPro" id="IPR007527">
    <property type="entry name" value="Znf_SWIM"/>
</dbReference>
<dbReference type="InterPro" id="IPR000330">
    <property type="entry name" value="SNF2_N"/>
</dbReference>
<dbReference type="InterPro" id="IPR014001">
    <property type="entry name" value="Helicase_ATP-bd"/>
</dbReference>
<feature type="domain" description="Helicase ATP-binding" evidence="5">
    <location>
        <begin position="681"/>
        <end position="844"/>
    </location>
</feature>
<feature type="region of interest" description="Disordered" evidence="3">
    <location>
        <begin position="113"/>
        <end position="145"/>
    </location>
</feature>
<dbReference type="PROSITE" id="PS51194">
    <property type="entry name" value="HELICASE_CTER"/>
    <property type="match status" value="1"/>
</dbReference>
<dbReference type="Pfam" id="PF00176">
    <property type="entry name" value="SNF2-rel_dom"/>
    <property type="match status" value="1"/>
</dbReference>
<dbReference type="AlphaFoldDB" id="A0A378XPC8"/>
<dbReference type="CDD" id="cd18012">
    <property type="entry name" value="DEXQc_arch_SWI2_SNF2"/>
    <property type="match status" value="1"/>
</dbReference>
<keyword evidence="7" id="KW-0547">Nucleotide-binding</keyword>
<dbReference type="Pfam" id="PF04434">
    <property type="entry name" value="SWIM"/>
    <property type="match status" value="1"/>
</dbReference>
<accession>A0A378XPC8</accession>
<dbReference type="GO" id="GO:0004386">
    <property type="term" value="F:helicase activity"/>
    <property type="evidence" value="ECO:0007669"/>
    <property type="project" value="UniProtKB-KW"/>
</dbReference>
<evidence type="ECO:0000259" key="6">
    <source>
        <dbReference type="PROSITE" id="PS51194"/>
    </source>
</evidence>
<dbReference type="PANTHER" id="PTHR10799">
    <property type="entry name" value="SNF2/RAD54 HELICASE FAMILY"/>
    <property type="match status" value="1"/>
</dbReference>